<dbReference type="Gene3D" id="3.40.50.1820">
    <property type="entry name" value="alpha/beta hydrolase"/>
    <property type="match status" value="1"/>
</dbReference>
<evidence type="ECO:0000313" key="9">
    <source>
        <dbReference type="Proteomes" id="UP001153636"/>
    </source>
</evidence>
<dbReference type="InterPro" id="IPR002018">
    <property type="entry name" value="CarbesteraseB"/>
</dbReference>
<dbReference type="InterPro" id="IPR029058">
    <property type="entry name" value="AB_hydrolase_fold"/>
</dbReference>
<feature type="domain" description="Carboxylesterase type B" evidence="7">
    <location>
        <begin position="1"/>
        <end position="348"/>
    </location>
</feature>
<dbReference type="PANTHER" id="PTHR43142:SF1">
    <property type="entry name" value="CARBOXYLIC ESTER HYDROLASE"/>
    <property type="match status" value="1"/>
</dbReference>
<evidence type="ECO:0000259" key="7">
    <source>
        <dbReference type="Pfam" id="PF00135"/>
    </source>
</evidence>
<keyword evidence="4" id="KW-1015">Disulfide bond</keyword>
<dbReference type="EMBL" id="OV651830">
    <property type="protein sequence ID" value="CAH1105146.1"/>
    <property type="molecule type" value="Genomic_DNA"/>
</dbReference>
<evidence type="ECO:0000256" key="6">
    <source>
        <dbReference type="RuleBase" id="RU361235"/>
    </source>
</evidence>
<keyword evidence="2" id="KW-0719">Serine esterase</keyword>
<dbReference type="GO" id="GO:0052689">
    <property type="term" value="F:carboxylic ester hydrolase activity"/>
    <property type="evidence" value="ECO:0007669"/>
    <property type="project" value="UniProtKB-KW"/>
</dbReference>
<keyword evidence="9" id="KW-1185">Reference proteome</keyword>
<accession>A0A9P0CVR0</accession>
<reference evidence="8" key="1">
    <citation type="submission" date="2022-01" db="EMBL/GenBank/DDBJ databases">
        <authorList>
            <person name="King R."/>
        </authorList>
    </citation>
    <scope>NUCLEOTIDE SEQUENCE</scope>
</reference>
<dbReference type="EC" id="3.1.1.-" evidence="6"/>
<organism evidence="8 9">
    <name type="scientific">Psylliodes chrysocephalus</name>
    <dbReference type="NCBI Taxonomy" id="3402493"/>
    <lineage>
        <taxon>Eukaryota</taxon>
        <taxon>Metazoa</taxon>
        <taxon>Ecdysozoa</taxon>
        <taxon>Arthropoda</taxon>
        <taxon>Hexapoda</taxon>
        <taxon>Insecta</taxon>
        <taxon>Pterygota</taxon>
        <taxon>Neoptera</taxon>
        <taxon>Endopterygota</taxon>
        <taxon>Coleoptera</taxon>
        <taxon>Polyphaga</taxon>
        <taxon>Cucujiformia</taxon>
        <taxon>Chrysomeloidea</taxon>
        <taxon>Chrysomelidae</taxon>
        <taxon>Galerucinae</taxon>
        <taxon>Alticini</taxon>
        <taxon>Psylliodes</taxon>
    </lineage>
</organism>
<evidence type="ECO:0000256" key="2">
    <source>
        <dbReference type="ARBA" id="ARBA00022487"/>
    </source>
</evidence>
<evidence type="ECO:0000256" key="3">
    <source>
        <dbReference type="ARBA" id="ARBA00022801"/>
    </source>
</evidence>
<evidence type="ECO:0000313" key="8">
    <source>
        <dbReference type="EMBL" id="CAH1105146.1"/>
    </source>
</evidence>
<gene>
    <name evidence="8" type="ORF">PSYICH_LOCUS6099</name>
</gene>
<dbReference type="InterPro" id="IPR019826">
    <property type="entry name" value="Carboxylesterase_B_AS"/>
</dbReference>
<evidence type="ECO:0000256" key="1">
    <source>
        <dbReference type="ARBA" id="ARBA00005964"/>
    </source>
</evidence>
<evidence type="ECO:0000256" key="5">
    <source>
        <dbReference type="ARBA" id="ARBA00023180"/>
    </source>
</evidence>
<dbReference type="AlphaFoldDB" id="A0A9P0CVR0"/>
<keyword evidence="5" id="KW-0325">Glycoprotein</keyword>
<dbReference type="PROSITE" id="PS00122">
    <property type="entry name" value="CARBOXYLESTERASE_B_1"/>
    <property type="match status" value="1"/>
</dbReference>
<dbReference type="Proteomes" id="UP001153636">
    <property type="component" value="Chromosome 18"/>
</dbReference>
<dbReference type="PANTHER" id="PTHR43142">
    <property type="entry name" value="CARBOXYLIC ESTER HYDROLASE"/>
    <property type="match status" value="1"/>
</dbReference>
<keyword evidence="3 6" id="KW-0378">Hydrolase</keyword>
<dbReference type="OrthoDB" id="19653at2759"/>
<proteinExistence type="inferred from homology"/>
<protein>
    <recommendedName>
        <fullName evidence="6">Carboxylic ester hydrolase</fullName>
        <ecNumber evidence="6">3.1.1.-</ecNumber>
    </recommendedName>
</protein>
<comment type="similarity">
    <text evidence="1 6">Belongs to the type-B carboxylesterase/lipase family.</text>
</comment>
<dbReference type="Pfam" id="PF00135">
    <property type="entry name" value="COesterase"/>
    <property type="match status" value="1"/>
</dbReference>
<dbReference type="SUPFAM" id="SSF53474">
    <property type="entry name" value="alpha/beta-Hydrolases"/>
    <property type="match status" value="1"/>
</dbReference>
<sequence>MALQWVQKNIKNFGGDPNNVTIFGESAGSSSCHYHILSPRSKGLFHKAILQSGCALSVWGQGSYFYKNLIETLGKKAESEKEGLQMLRTLPVEELHQLQTKMLWLELASKKRAIGPVIEKESESAFIWKEPRQIILSGEYNHVPMIIGYCSKEGLCFEATLPNELIPTLSFDHFVPWMMNLDLDSIEYKEIVQKIKKFYHSGDARADIHSVCSDTIFVLWILASVRYHVRSSSSPVYLYKMTTECVLNTLKTMENITYPGVSHFDDIGYLFKTYVTPVIQEGSPEEKYYRRCVKLWTNFAKYSNPTPKLKEFEVKWKPVEDPANLETLIIGDTLKMESKIEKQTLEFWKNIFKKNKFLNDYL</sequence>
<evidence type="ECO:0000256" key="4">
    <source>
        <dbReference type="ARBA" id="ARBA00023157"/>
    </source>
</evidence>
<name>A0A9P0CVR0_9CUCU</name>